<accession>A0A5D3CVL5</accession>
<evidence type="ECO:0000313" key="2">
    <source>
        <dbReference type="Proteomes" id="UP000321947"/>
    </source>
</evidence>
<dbReference type="AlphaFoldDB" id="A0A5D3CVL5"/>
<proteinExistence type="predicted"/>
<gene>
    <name evidence="1" type="ORF">E5676_scaffold637G00870</name>
</gene>
<protein>
    <submittedName>
        <fullName evidence="1">Protein COFACTOR ASSEMBLY OF COMPLEX C SUBUNIT B CCB2</fullName>
    </submittedName>
</protein>
<organism evidence="1 2">
    <name type="scientific">Cucumis melo var. makuwa</name>
    <name type="common">Oriental melon</name>
    <dbReference type="NCBI Taxonomy" id="1194695"/>
    <lineage>
        <taxon>Eukaryota</taxon>
        <taxon>Viridiplantae</taxon>
        <taxon>Streptophyta</taxon>
        <taxon>Embryophyta</taxon>
        <taxon>Tracheophyta</taxon>
        <taxon>Spermatophyta</taxon>
        <taxon>Magnoliopsida</taxon>
        <taxon>eudicotyledons</taxon>
        <taxon>Gunneridae</taxon>
        <taxon>Pentapetalae</taxon>
        <taxon>rosids</taxon>
        <taxon>fabids</taxon>
        <taxon>Cucurbitales</taxon>
        <taxon>Cucurbitaceae</taxon>
        <taxon>Benincaseae</taxon>
        <taxon>Cucumis</taxon>
    </lineage>
</organism>
<dbReference type="EMBL" id="SSTD01008459">
    <property type="protein sequence ID" value="TYK15903.1"/>
    <property type="molecule type" value="Genomic_DNA"/>
</dbReference>
<evidence type="ECO:0000313" key="1">
    <source>
        <dbReference type="EMBL" id="TYK15903.1"/>
    </source>
</evidence>
<comment type="caution">
    <text evidence="1">The sequence shown here is derived from an EMBL/GenBank/DDBJ whole genome shotgun (WGS) entry which is preliminary data.</text>
</comment>
<name>A0A5D3CVL5_CUCMM</name>
<sequence>MKRPSISARLDDSKNSTNQQLHLSILQFALDISLFLSNGLQGFLGYWWLQVPCYLDDASGWGFEISELKKQLESA</sequence>
<reference evidence="1 2" key="1">
    <citation type="submission" date="2019-08" db="EMBL/GenBank/DDBJ databases">
        <title>Draft genome sequences of two oriental melons (Cucumis melo L. var makuwa).</title>
        <authorList>
            <person name="Kwon S.-Y."/>
        </authorList>
    </citation>
    <scope>NUCLEOTIDE SEQUENCE [LARGE SCALE GENOMIC DNA]</scope>
    <source>
        <strain evidence="2">cv. Chang Bougi</strain>
        <tissue evidence="1">Leaf</tissue>
    </source>
</reference>
<dbReference type="Proteomes" id="UP000321947">
    <property type="component" value="Unassembled WGS sequence"/>
</dbReference>